<evidence type="ECO:0000313" key="3">
    <source>
        <dbReference type="Proteomes" id="UP000000641"/>
    </source>
</evidence>
<dbReference type="STRING" id="368408.Tpen_1353"/>
<dbReference type="Pfam" id="PF01966">
    <property type="entry name" value="HD"/>
    <property type="match status" value="1"/>
</dbReference>
<dbReference type="Proteomes" id="UP000000641">
    <property type="component" value="Chromosome"/>
</dbReference>
<accession>A1RZX0</accession>
<sequence>MEVPECVALARRLGLPEGARPCPGCRGPPLPSYFREGRGLGCWVAHTALSAVEAADLAEELDPLLRRLGLRGSVLDAALLHDVGKLTEEYVERAYHYHNFASAVVAEDVLARMGVGEDRFVVASAVLLHHEARHWEELLREPLPGHVIETLRGGPFRLHRSARAALEALSGLLERAGLGSEVPRLVGEKEVYEVKREVKVKIARVAVPERVLPLYWVLYEADNRAASAREGRYWLWSLGEAGRRDPLRLAGEALGQGLLAGLTAVSVPLRRARGVMG</sequence>
<dbReference type="RefSeq" id="WP_011753015.1">
    <property type="nucleotide sequence ID" value="NC_008698.1"/>
</dbReference>
<dbReference type="eggNOG" id="arCOG01443">
    <property type="taxonomic scope" value="Archaea"/>
</dbReference>
<name>A1RZX0_THEPD</name>
<dbReference type="GeneID" id="4602190"/>
<keyword evidence="3" id="KW-1185">Reference proteome</keyword>
<dbReference type="InterPro" id="IPR038257">
    <property type="entry name" value="CRISPR-assoc_Cas3_HD_sf"/>
</dbReference>
<feature type="domain" description="HD" evidence="1">
    <location>
        <begin position="57"/>
        <end position="136"/>
    </location>
</feature>
<dbReference type="InterPro" id="IPR006674">
    <property type="entry name" value="HD_domain"/>
</dbReference>
<dbReference type="AlphaFoldDB" id="A1RZX0"/>
<dbReference type="EnsemblBacteria" id="ABL78750">
    <property type="protein sequence ID" value="ABL78750"/>
    <property type="gene ID" value="Tpen_1353"/>
</dbReference>
<dbReference type="SUPFAM" id="SSF109604">
    <property type="entry name" value="HD-domain/PDEase-like"/>
    <property type="match status" value="1"/>
</dbReference>
<dbReference type="HOGENOM" id="CLU_1003331_0_0_2"/>
<dbReference type="KEGG" id="tpe:Tpen_1353"/>
<organism evidence="2 3">
    <name type="scientific">Thermofilum pendens (strain DSM 2475 / Hrk 5)</name>
    <dbReference type="NCBI Taxonomy" id="368408"/>
    <lineage>
        <taxon>Archaea</taxon>
        <taxon>Thermoproteota</taxon>
        <taxon>Thermoprotei</taxon>
        <taxon>Thermofilales</taxon>
        <taxon>Thermofilaceae</taxon>
        <taxon>Thermofilum</taxon>
    </lineage>
</organism>
<protein>
    <recommendedName>
        <fullName evidence="1">HD domain-containing protein</fullName>
    </recommendedName>
</protein>
<evidence type="ECO:0000259" key="1">
    <source>
        <dbReference type="Pfam" id="PF01966"/>
    </source>
</evidence>
<reference evidence="3" key="1">
    <citation type="journal article" date="2008" name="J. Bacteriol.">
        <title>Genome sequence of Thermofilum pendens reveals an exceptional loss of biosynthetic pathways without genome reduction.</title>
        <authorList>
            <person name="Anderson I."/>
            <person name="Rodriguez J."/>
            <person name="Susanti D."/>
            <person name="Porat I."/>
            <person name="Reich C."/>
            <person name="Ulrich L.E."/>
            <person name="Elkins J.G."/>
            <person name="Mavromatis K."/>
            <person name="Lykidis A."/>
            <person name="Kim E."/>
            <person name="Thompson L.S."/>
            <person name="Nolan M."/>
            <person name="Land M."/>
            <person name="Copeland A."/>
            <person name="Lapidus A."/>
            <person name="Lucas S."/>
            <person name="Detter C."/>
            <person name="Zhulin I.B."/>
            <person name="Olsen G.J."/>
            <person name="Whitman W."/>
            <person name="Mukhopadhyay B."/>
            <person name="Bristow J."/>
            <person name="Kyrpides N."/>
        </authorList>
    </citation>
    <scope>NUCLEOTIDE SEQUENCE [LARGE SCALE GENOMIC DNA]</scope>
    <source>
        <strain evidence="3">DSM 2475 / Hrk 5</strain>
    </source>
</reference>
<dbReference type="Gene3D" id="1.10.3210.30">
    <property type="match status" value="1"/>
</dbReference>
<gene>
    <name evidence="2" type="ordered locus">Tpen_1353</name>
</gene>
<dbReference type="EMBL" id="CP000505">
    <property type="protein sequence ID" value="ABL78750.1"/>
    <property type="molecule type" value="Genomic_DNA"/>
</dbReference>
<proteinExistence type="predicted"/>
<evidence type="ECO:0000313" key="2">
    <source>
        <dbReference type="EMBL" id="ABL78750.1"/>
    </source>
</evidence>